<dbReference type="AlphaFoldDB" id="E3M8L7"/>
<feature type="transmembrane region" description="Helical" evidence="1">
    <location>
        <begin position="12"/>
        <end position="30"/>
    </location>
</feature>
<dbReference type="GeneID" id="9805787"/>
<evidence type="ECO:0000313" key="3">
    <source>
        <dbReference type="Proteomes" id="UP000008281"/>
    </source>
</evidence>
<dbReference type="HOGENOM" id="CLU_051248_0_0_1"/>
<protein>
    <recommendedName>
        <fullName evidence="4">F-box domain-containing protein</fullName>
    </recommendedName>
</protein>
<organism evidence="3">
    <name type="scientific">Caenorhabditis remanei</name>
    <name type="common">Caenorhabditis vulgaris</name>
    <dbReference type="NCBI Taxonomy" id="31234"/>
    <lineage>
        <taxon>Eukaryota</taxon>
        <taxon>Metazoa</taxon>
        <taxon>Ecdysozoa</taxon>
        <taxon>Nematoda</taxon>
        <taxon>Chromadorea</taxon>
        <taxon>Rhabditida</taxon>
        <taxon>Rhabditina</taxon>
        <taxon>Rhabditomorpha</taxon>
        <taxon>Rhabditoidea</taxon>
        <taxon>Rhabditidae</taxon>
        <taxon>Peloderinae</taxon>
        <taxon>Caenorhabditis</taxon>
    </lineage>
</organism>
<gene>
    <name evidence="2" type="ORF">CRE_13902</name>
</gene>
<name>E3M8L7_CAERE</name>
<dbReference type="EMBL" id="DS268429">
    <property type="protein sequence ID" value="EFO95834.1"/>
    <property type="molecule type" value="Genomic_DNA"/>
</dbReference>
<sequence length="437" mass="51483">MDDISTEPGYSWIMIIPIVHFLFCLYHLVFTRRIRSSVAVGHKRIRLDSRGILKRLNATKTPYSKSELLNKMYPNGFMPKKEIDVNKPFKLMHLPTLVFQQVADCWDLQEKYTLSQVSQKSKIVLSLANKKRLSKIDFHIPSTVYITYRHSEDPFRLELDCYSKIPKWFYYPEKAFELISNIEVLFDSHLESFHFDPKKIAWQELYKTLKWINSNWNLPFNPDISIQSYTYDGMFFKILMESLEKNVDHFTISGMEYGSQSIKFSHNFEIDWLNVNDTTSLDMDAFTSLKFSRAYLYNVDIANEEINEILMSWKMGRFGDKMESITVEKMTLIDLRAMLIGLEADLRDPRITKRSKRLSNGTTAWIHGGIYFNGPNGKTATINLYSYQSAKEDDRIPEECIQKYETIQRNWNRIVGNNGEERWQEVFVDLQLIVIFQ</sequence>
<reference evidence="2" key="1">
    <citation type="submission" date="2007-07" db="EMBL/GenBank/DDBJ databases">
        <title>PCAP assembly of the Caenorhabditis remanei genome.</title>
        <authorList>
            <consortium name="The Caenorhabditis remanei Sequencing Consortium"/>
            <person name="Wilson R.K."/>
        </authorList>
    </citation>
    <scope>NUCLEOTIDE SEQUENCE [LARGE SCALE GENOMIC DNA]</scope>
    <source>
        <strain evidence="2">PB4641</strain>
    </source>
</reference>
<proteinExistence type="predicted"/>
<keyword evidence="1" id="KW-0472">Membrane</keyword>
<keyword evidence="1" id="KW-1133">Transmembrane helix</keyword>
<keyword evidence="3" id="KW-1185">Reference proteome</keyword>
<dbReference type="KEGG" id="crq:GCK72_003464"/>
<dbReference type="PANTHER" id="PTHR21503">
    <property type="entry name" value="F-BOX-CONTAINING HYPOTHETICAL PROTEIN C.ELEGANS"/>
    <property type="match status" value="1"/>
</dbReference>
<evidence type="ECO:0008006" key="4">
    <source>
        <dbReference type="Google" id="ProtNLM"/>
    </source>
</evidence>
<evidence type="ECO:0000256" key="1">
    <source>
        <dbReference type="SAM" id="Phobius"/>
    </source>
</evidence>
<evidence type="ECO:0000313" key="2">
    <source>
        <dbReference type="EMBL" id="EFO95834.1"/>
    </source>
</evidence>
<accession>E3M8L7</accession>
<dbReference type="CTD" id="9805787"/>
<dbReference type="InParanoid" id="E3M8L7"/>
<dbReference type="Proteomes" id="UP000008281">
    <property type="component" value="Unassembled WGS sequence"/>
</dbReference>
<keyword evidence="1" id="KW-0812">Transmembrane</keyword>
<dbReference type="RefSeq" id="XP_003107514.2">
    <property type="nucleotide sequence ID" value="XM_003107466.2"/>
</dbReference>
<dbReference type="PANTHER" id="PTHR21503:SF8">
    <property type="entry name" value="F-BOX ASSOCIATED DOMAIN-CONTAINING PROTEIN-RELATED"/>
    <property type="match status" value="1"/>
</dbReference>